<evidence type="ECO:0000313" key="2">
    <source>
        <dbReference type="Proteomes" id="UP001497392"/>
    </source>
</evidence>
<dbReference type="EMBL" id="CAXHTA020000006">
    <property type="protein sequence ID" value="CAL5222220.1"/>
    <property type="molecule type" value="Genomic_DNA"/>
</dbReference>
<name>A0ABP1FQJ6_9CHLO</name>
<accession>A0ABP1FQJ6</accession>
<reference evidence="1 2" key="1">
    <citation type="submission" date="2024-06" db="EMBL/GenBank/DDBJ databases">
        <authorList>
            <person name="Kraege A."/>
            <person name="Thomma B."/>
        </authorList>
    </citation>
    <scope>NUCLEOTIDE SEQUENCE [LARGE SCALE GENOMIC DNA]</scope>
</reference>
<dbReference type="Proteomes" id="UP001497392">
    <property type="component" value="Unassembled WGS sequence"/>
</dbReference>
<keyword evidence="2" id="KW-1185">Reference proteome</keyword>
<protein>
    <submittedName>
        <fullName evidence="1">G4552 protein</fullName>
    </submittedName>
</protein>
<organism evidence="1 2">
    <name type="scientific">Coccomyxa viridis</name>
    <dbReference type="NCBI Taxonomy" id="1274662"/>
    <lineage>
        <taxon>Eukaryota</taxon>
        <taxon>Viridiplantae</taxon>
        <taxon>Chlorophyta</taxon>
        <taxon>core chlorophytes</taxon>
        <taxon>Trebouxiophyceae</taxon>
        <taxon>Trebouxiophyceae incertae sedis</taxon>
        <taxon>Coccomyxaceae</taxon>
        <taxon>Coccomyxa</taxon>
    </lineage>
</organism>
<comment type="caution">
    <text evidence="1">The sequence shown here is derived from an EMBL/GenBank/DDBJ whole genome shotgun (WGS) entry which is preliminary data.</text>
</comment>
<sequence length="202" mass="22722">MHKACPLQQASLVGAFQLLGRRTLRRLSRPKASGGDPIGPLEALKLACEREGIQLLQDHEDNEETWEDLLEDEEIVWDPTLELAEARPADQADDRSALQLSEAAHMSVEEFQTLKSRGARICALDVSLPDSIGDVLRTADELEATTLRHVPLEDLHADAAAQLREFDHVVILAMLRDDRRAWQAWVRLTKVFRLQHVGILVQ</sequence>
<evidence type="ECO:0000313" key="1">
    <source>
        <dbReference type="EMBL" id="CAL5222220.1"/>
    </source>
</evidence>
<gene>
    <name evidence="1" type="primary">g4552</name>
    <name evidence="1" type="ORF">VP750_LOCUS3879</name>
</gene>
<proteinExistence type="predicted"/>